<protein>
    <submittedName>
        <fullName evidence="2">Uncharacterized protein</fullName>
    </submittedName>
</protein>
<organism evidence="2 3">
    <name type="scientific">Pelagimonas varians</name>
    <dbReference type="NCBI Taxonomy" id="696760"/>
    <lineage>
        <taxon>Bacteria</taxon>
        <taxon>Pseudomonadati</taxon>
        <taxon>Pseudomonadota</taxon>
        <taxon>Alphaproteobacteria</taxon>
        <taxon>Rhodobacterales</taxon>
        <taxon>Roseobacteraceae</taxon>
        <taxon>Pelagimonas</taxon>
    </lineage>
</organism>
<feature type="signal peptide" evidence="1">
    <location>
        <begin position="1"/>
        <end position="23"/>
    </location>
</feature>
<evidence type="ECO:0000313" key="3">
    <source>
        <dbReference type="Proteomes" id="UP000220836"/>
    </source>
</evidence>
<evidence type="ECO:0000313" key="2">
    <source>
        <dbReference type="EMBL" id="SMX46080.1"/>
    </source>
</evidence>
<dbReference type="OrthoDB" id="7667197at2"/>
<name>A0A238KTU8_9RHOB</name>
<evidence type="ECO:0000256" key="1">
    <source>
        <dbReference type="SAM" id="SignalP"/>
    </source>
</evidence>
<reference evidence="2 3" key="1">
    <citation type="submission" date="2017-05" db="EMBL/GenBank/DDBJ databases">
        <authorList>
            <person name="Song R."/>
            <person name="Chenine A.L."/>
            <person name="Ruprecht R.M."/>
        </authorList>
    </citation>
    <scope>NUCLEOTIDE SEQUENCE [LARGE SCALE GENOMIC DNA]</scope>
    <source>
        <strain evidence="2 3">CECT 8663</strain>
    </source>
</reference>
<keyword evidence="1" id="KW-0732">Signal</keyword>
<accession>A0A238KTU8</accession>
<dbReference type="Proteomes" id="UP000220836">
    <property type="component" value="Unassembled WGS sequence"/>
</dbReference>
<sequence length="60" mass="6277">MLRIQYVFSFLALILAMATSGFAHTGPRPALLQDLVVYAAEGGLHVDICGSPSTEVGTLG</sequence>
<gene>
    <name evidence="2" type="ORF">PEV8663_03187</name>
</gene>
<dbReference type="RefSeq" id="WP_141468130.1">
    <property type="nucleotide sequence ID" value="NZ_FXYH01000012.1"/>
</dbReference>
<feature type="chain" id="PRO_5012263438" evidence="1">
    <location>
        <begin position="24"/>
        <end position="60"/>
    </location>
</feature>
<proteinExistence type="predicted"/>
<keyword evidence="3" id="KW-1185">Reference proteome</keyword>
<dbReference type="AlphaFoldDB" id="A0A238KTU8"/>
<dbReference type="EMBL" id="FXYH01000012">
    <property type="protein sequence ID" value="SMX46080.1"/>
    <property type="molecule type" value="Genomic_DNA"/>
</dbReference>